<name>A0A1G1ZGB6_9BACT</name>
<sequence length="125" mass="14465">MKIIIPKLSVASKNFLRQCGYAEISNWHKNNEISYVRTLNPGRFYPRFHIYIETNPKQIMLNLHLDAKQPSYEGTSAHGGEYDGEIVEAEASKIKSAAEKFQSKIQPQFLGFQEKKSWWKNLFGL</sequence>
<accession>A0A1G1ZGB6</accession>
<proteinExistence type="predicted"/>
<dbReference type="Proteomes" id="UP000177960">
    <property type="component" value="Unassembled WGS sequence"/>
</dbReference>
<comment type="caution">
    <text evidence="1">The sequence shown here is derived from an EMBL/GenBank/DDBJ whole genome shotgun (WGS) entry which is preliminary data.</text>
</comment>
<gene>
    <name evidence="1" type="ORF">A3B92_03085</name>
</gene>
<organism evidence="1 2">
    <name type="scientific">Candidatus Harrisonbacteria bacterium RIFCSPHIGHO2_02_FULL_42_16</name>
    <dbReference type="NCBI Taxonomy" id="1798404"/>
    <lineage>
        <taxon>Bacteria</taxon>
        <taxon>Candidatus Harrisoniibacteriota</taxon>
    </lineage>
</organism>
<reference evidence="1 2" key="1">
    <citation type="journal article" date="2016" name="Nat. Commun.">
        <title>Thousands of microbial genomes shed light on interconnected biogeochemical processes in an aquifer system.</title>
        <authorList>
            <person name="Anantharaman K."/>
            <person name="Brown C.T."/>
            <person name="Hug L.A."/>
            <person name="Sharon I."/>
            <person name="Castelle C.J."/>
            <person name="Probst A.J."/>
            <person name="Thomas B.C."/>
            <person name="Singh A."/>
            <person name="Wilkins M.J."/>
            <person name="Karaoz U."/>
            <person name="Brodie E.L."/>
            <person name="Williams K.H."/>
            <person name="Hubbard S.S."/>
            <person name="Banfield J.F."/>
        </authorList>
    </citation>
    <scope>NUCLEOTIDE SEQUENCE [LARGE SCALE GENOMIC DNA]</scope>
</reference>
<dbReference type="AlphaFoldDB" id="A0A1G1ZGB6"/>
<evidence type="ECO:0000313" key="1">
    <source>
        <dbReference type="EMBL" id="OGY63613.1"/>
    </source>
</evidence>
<dbReference type="EMBL" id="MHJG01000020">
    <property type="protein sequence ID" value="OGY63613.1"/>
    <property type="molecule type" value="Genomic_DNA"/>
</dbReference>
<evidence type="ECO:0000313" key="2">
    <source>
        <dbReference type="Proteomes" id="UP000177960"/>
    </source>
</evidence>
<protein>
    <submittedName>
        <fullName evidence="1">Uncharacterized protein</fullName>
    </submittedName>
</protein>
<dbReference type="STRING" id="1798404.A3B92_03085"/>